<dbReference type="InterPro" id="IPR015443">
    <property type="entry name" value="Aldose_1-epimerase"/>
</dbReference>
<dbReference type="Gene3D" id="2.70.98.10">
    <property type="match status" value="1"/>
</dbReference>
<evidence type="ECO:0000256" key="5">
    <source>
        <dbReference type="ARBA" id="ARBA00014165"/>
    </source>
</evidence>
<keyword evidence="6 8" id="KW-0413">Isomerase</keyword>
<dbReference type="AlphaFoldDB" id="A0A6G7CG18"/>
<dbReference type="Pfam" id="PF01263">
    <property type="entry name" value="Aldose_epim"/>
    <property type="match status" value="1"/>
</dbReference>
<dbReference type="InterPro" id="IPR047215">
    <property type="entry name" value="Galactose_mutarotase-like"/>
</dbReference>
<evidence type="ECO:0000313" key="13">
    <source>
        <dbReference type="Proteomes" id="UP000503003"/>
    </source>
</evidence>
<feature type="active site" description="Proton donor" evidence="9">
    <location>
        <position position="179"/>
    </location>
</feature>
<evidence type="ECO:0000256" key="8">
    <source>
        <dbReference type="PIRNR" id="PIRNR005096"/>
    </source>
</evidence>
<comment type="pathway">
    <text evidence="2 8">Carbohydrate metabolism; hexose metabolism.</text>
</comment>
<keyword evidence="7 8" id="KW-0119">Carbohydrate metabolism</keyword>
<dbReference type="InterPro" id="IPR011013">
    <property type="entry name" value="Gal_mutarotase_sf_dom"/>
</dbReference>
<dbReference type="SUPFAM" id="SSF74650">
    <property type="entry name" value="Galactose mutarotase-like"/>
    <property type="match status" value="1"/>
</dbReference>
<evidence type="ECO:0000256" key="6">
    <source>
        <dbReference type="ARBA" id="ARBA00023235"/>
    </source>
</evidence>
<evidence type="ECO:0000313" key="12">
    <source>
        <dbReference type="EMBL" id="QIH40986.1"/>
    </source>
</evidence>
<proteinExistence type="inferred from homology"/>
<keyword evidence="13" id="KW-1185">Reference proteome</keyword>
<dbReference type="GO" id="GO:0033499">
    <property type="term" value="P:galactose catabolic process via UDP-galactose, Leloir pathway"/>
    <property type="evidence" value="ECO:0007669"/>
    <property type="project" value="TreeGrafter"/>
</dbReference>
<gene>
    <name evidence="12" type="primary">galM</name>
    <name evidence="12" type="ORF">G5S32_02850</name>
</gene>
<dbReference type="RefSeq" id="WP_165310395.1">
    <property type="nucleotide sequence ID" value="NZ_CP049331.1"/>
</dbReference>
<dbReference type="Proteomes" id="UP000503003">
    <property type="component" value="Chromosome 1"/>
</dbReference>
<sequence length="360" mass="39773">MMNSLFETMPQSPAYDGQSAKLVELSNAAGMQVVFMDIGATWLSCVVPVAGEMREVLLGLSTMEDFKQHGSYLGVTVGRYANRIANSQYSWQGETYHLNGNQGTHCLHGGKDGWSHRRWDIVAQSKQKVEFSIFSADGDQGFPGNATASVTYELTDDNQVVISYKASTDKATPLNMTNHAYFNLLGAESGADILDHKLQVNADYYLPTTSEGIPLGELASVENTSFDFRTAKTVREELLADEQQKNCKGYDHSFLLDDRYLLDNSRKTGQSVAAVEAPDASLSMQVFTDKPAIQFYGGNFLEGTPNRKGSTYKQYQGLALETQFLPDSPNHADWPQESCMTLPGEEYAFTTVYKFNVLAS</sequence>
<feature type="binding site" evidence="11">
    <location>
        <begin position="179"/>
        <end position="181"/>
    </location>
    <ligand>
        <name>beta-D-galactose</name>
        <dbReference type="ChEBI" id="CHEBI:27667"/>
    </ligand>
</feature>
<dbReference type="InterPro" id="IPR018052">
    <property type="entry name" value="Ald1_epimerase_CS"/>
</dbReference>
<dbReference type="InterPro" id="IPR008183">
    <property type="entry name" value="Aldose_1/G6P_1-epimerase"/>
</dbReference>
<dbReference type="PANTHER" id="PTHR10091">
    <property type="entry name" value="ALDOSE-1-EPIMERASE"/>
    <property type="match status" value="1"/>
</dbReference>
<evidence type="ECO:0000256" key="2">
    <source>
        <dbReference type="ARBA" id="ARBA00005028"/>
    </source>
</evidence>
<evidence type="ECO:0000256" key="10">
    <source>
        <dbReference type="PIRSR" id="PIRSR005096-2"/>
    </source>
</evidence>
<evidence type="ECO:0000256" key="9">
    <source>
        <dbReference type="PIRSR" id="PIRSR005096-1"/>
    </source>
</evidence>
<evidence type="ECO:0000256" key="11">
    <source>
        <dbReference type="PIRSR" id="PIRSR005096-3"/>
    </source>
</evidence>
<dbReference type="InterPro" id="IPR014718">
    <property type="entry name" value="GH-type_carb-bd"/>
</dbReference>
<evidence type="ECO:0000256" key="4">
    <source>
        <dbReference type="ARBA" id="ARBA00013185"/>
    </source>
</evidence>
<dbReference type="NCBIfam" id="TIGR02636">
    <property type="entry name" value="galM_Leloir"/>
    <property type="match status" value="1"/>
</dbReference>
<dbReference type="PROSITE" id="PS00545">
    <property type="entry name" value="ALDOSE_1_EPIMERASE"/>
    <property type="match status" value="1"/>
</dbReference>
<dbReference type="InterPro" id="IPR013458">
    <property type="entry name" value="Ald_epimerase_bac"/>
</dbReference>
<accession>A0A6G7CG18</accession>
<dbReference type="KEGG" id="vzi:G5S32_02850"/>
<feature type="binding site" evidence="11">
    <location>
        <begin position="82"/>
        <end position="83"/>
    </location>
    <ligand>
        <name>beta-D-galactose</name>
        <dbReference type="ChEBI" id="CHEBI:27667"/>
    </ligand>
</feature>
<reference evidence="12 13" key="1">
    <citation type="submission" date="2020-02" db="EMBL/GenBank/DDBJ databases">
        <title>A complete genome of a marine bacterium Vibrio sp. ZWAL4003 isolated from the mangrove sediment with the ability to degrade polysaccharides.</title>
        <authorList>
            <person name="Wu J."/>
            <person name="Qu W."/>
            <person name="Zeng R."/>
        </authorList>
    </citation>
    <scope>NUCLEOTIDE SEQUENCE [LARGE SCALE GENOMIC DNA]</scope>
    <source>
        <strain evidence="12 13">ZWAL4003</strain>
    </source>
</reference>
<evidence type="ECO:0000256" key="3">
    <source>
        <dbReference type="ARBA" id="ARBA00006206"/>
    </source>
</evidence>
<dbReference type="UniPathway" id="UPA00242"/>
<dbReference type="GO" id="GO:0004034">
    <property type="term" value="F:aldose 1-epimerase activity"/>
    <property type="evidence" value="ECO:0007669"/>
    <property type="project" value="UniProtKB-EC"/>
</dbReference>
<dbReference type="EC" id="5.1.3.3" evidence="4 8"/>
<dbReference type="CDD" id="cd09019">
    <property type="entry name" value="galactose_mutarotase_like"/>
    <property type="match status" value="1"/>
</dbReference>
<dbReference type="GO" id="GO:0005737">
    <property type="term" value="C:cytoplasm"/>
    <property type="evidence" value="ECO:0007669"/>
    <property type="project" value="TreeGrafter"/>
</dbReference>
<organism evidence="12 13">
    <name type="scientific">Vibrio ziniensis</name>
    <dbReference type="NCBI Taxonomy" id="2711221"/>
    <lineage>
        <taxon>Bacteria</taxon>
        <taxon>Pseudomonadati</taxon>
        <taxon>Pseudomonadota</taxon>
        <taxon>Gammaproteobacteria</taxon>
        <taxon>Vibrionales</taxon>
        <taxon>Vibrionaceae</taxon>
        <taxon>Vibrio</taxon>
    </lineage>
</organism>
<comment type="similarity">
    <text evidence="3 8">Belongs to the aldose epimerase family.</text>
</comment>
<dbReference type="PIRSF" id="PIRSF005096">
    <property type="entry name" value="GALM"/>
    <property type="match status" value="1"/>
</dbReference>
<comment type="catalytic activity">
    <reaction evidence="1 8">
        <text>alpha-D-glucose = beta-D-glucose</text>
        <dbReference type="Rhea" id="RHEA:10264"/>
        <dbReference type="ChEBI" id="CHEBI:15903"/>
        <dbReference type="ChEBI" id="CHEBI:17925"/>
        <dbReference type="EC" id="5.1.3.3"/>
    </reaction>
</comment>
<dbReference type="PANTHER" id="PTHR10091:SF0">
    <property type="entry name" value="GALACTOSE MUTAROTASE"/>
    <property type="match status" value="1"/>
</dbReference>
<dbReference type="GO" id="GO:0006006">
    <property type="term" value="P:glucose metabolic process"/>
    <property type="evidence" value="ECO:0007669"/>
    <property type="project" value="TreeGrafter"/>
</dbReference>
<feature type="binding site" evidence="10">
    <location>
        <position position="251"/>
    </location>
    <ligand>
        <name>beta-D-galactose</name>
        <dbReference type="ChEBI" id="CHEBI:27667"/>
    </ligand>
</feature>
<dbReference type="NCBIfam" id="NF008277">
    <property type="entry name" value="PRK11055.1"/>
    <property type="match status" value="1"/>
</dbReference>
<evidence type="ECO:0000256" key="7">
    <source>
        <dbReference type="ARBA" id="ARBA00023277"/>
    </source>
</evidence>
<dbReference type="EMBL" id="CP049331">
    <property type="protein sequence ID" value="QIH40986.1"/>
    <property type="molecule type" value="Genomic_DNA"/>
</dbReference>
<protein>
    <recommendedName>
        <fullName evidence="5 8">Aldose 1-epimerase</fullName>
        <ecNumber evidence="4 8">5.1.3.3</ecNumber>
    </recommendedName>
</protein>
<dbReference type="GO" id="GO:0030246">
    <property type="term" value="F:carbohydrate binding"/>
    <property type="evidence" value="ECO:0007669"/>
    <property type="project" value="InterPro"/>
</dbReference>
<feature type="active site" description="Proton acceptor" evidence="9">
    <location>
        <position position="321"/>
    </location>
</feature>
<name>A0A6G7CG18_9VIBR</name>
<evidence type="ECO:0000256" key="1">
    <source>
        <dbReference type="ARBA" id="ARBA00001614"/>
    </source>
</evidence>